<evidence type="ECO:0000256" key="1">
    <source>
        <dbReference type="ARBA" id="ARBA00001393"/>
    </source>
</evidence>
<dbReference type="FunFam" id="3.40.50.1970:FF:000001">
    <property type="entry name" value="3-dehydroquinate synthase"/>
    <property type="match status" value="1"/>
</dbReference>
<evidence type="ECO:0000256" key="3">
    <source>
        <dbReference type="ARBA" id="ARBA00004496"/>
    </source>
</evidence>
<dbReference type="GO" id="GO:0000166">
    <property type="term" value="F:nucleotide binding"/>
    <property type="evidence" value="ECO:0007669"/>
    <property type="project" value="UniProtKB-KW"/>
</dbReference>
<comment type="catalytic activity">
    <reaction evidence="1 17">
        <text>7-phospho-2-dehydro-3-deoxy-D-arabino-heptonate = 3-dehydroquinate + phosphate</text>
        <dbReference type="Rhea" id="RHEA:21968"/>
        <dbReference type="ChEBI" id="CHEBI:32364"/>
        <dbReference type="ChEBI" id="CHEBI:43474"/>
        <dbReference type="ChEBI" id="CHEBI:58394"/>
        <dbReference type="EC" id="4.2.3.4"/>
    </reaction>
</comment>
<keyword evidence="15 17" id="KW-0456">Lyase</keyword>
<reference evidence="20 21" key="1">
    <citation type="submission" date="2016-10" db="EMBL/GenBank/DDBJ databases">
        <authorList>
            <person name="de Groot N.N."/>
        </authorList>
    </citation>
    <scope>NUCLEOTIDE SEQUENCE [LARGE SCALE GENOMIC DNA]</scope>
    <source>
        <strain evidence="21">P4B,CCM 7963,CECT 7998,DSM 25260,IBRC-M 10614,KCTC 13821</strain>
    </source>
</reference>
<comment type="cofactor">
    <cofactor evidence="17">
        <name>Co(2+)</name>
        <dbReference type="ChEBI" id="CHEBI:48828"/>
    </cofactor>
    <cofactor evidence="17">
        <name>Zn(2+)</name>
        <dbReference type="ChEBI" id="CHEBI:29105"/>
    </cofactor>
    <text evidence="17">Binds 1 divalent metal cation per subunit. Can use either Co(2+) or Zn(2+).</text>
</comment>
<dbReference type="PANTHER" id="PTHR43622">
    <property type="entry name" value="3-DEHYDROQUINATE SYNTHASE"/>
    <property type="match status" value="1"/>
</dbReference>
<evidence type="ECO:0000256" key="12">
    <source>
        <dbReference type="ARBA" id="ARBA00022833"/>
    </source>
</evidence>
<evidence type="ECO:0000313" key="20">
    <source>
        <dbReference type="EMBL" id="SDH40760.1"/>
    </source>
</evidence>
<evidence type="ECO:0000259" key="19">
    <source>
        <dbReference type="Pfam" id="PF24621"/>
    </source>
</evidence>
<sequence>MKQLTINTSNQSYPVYIGNNILEEAPDLLGSFLDDKSKALIISDTNVSELYGDKLKRILEPILPVSIITVPNGEHSKSMASYEKLLTACIEQGLDRQSVIFALGGGVIGDLAGFSAATYMRGIPFVQVPTTLLAHDSSVGGKTGINHPLGKNLIGAFHQPSAVLYDTGTLTTLPDEEWRSGFAEMIKHAYIQDPDFLHWLKENVKTIADIKTDKIRQFLKRSIAVKAEIVKEDEREAGIRAFLNFGHTLGHALEKTSGYDGQITHGEAVAAGMVFAMRLSNELGISAWNVSEEINWLKSLNYPVEAPSQYSAQKLINAMKKDKKASAGNIKFVLLKEPGRPLLYTIDEKLLIELLTNDQRGMTRND</sequence>
<evidence type="ECO:0000256" key="9">
    <source>
        <dbReference type="ARBA" id="ARBA00022605"/>
    </source>
</evidence>
<dbReference type="EMBL" id="FNDU01000001">
    <property type="protein sequence ID" value="SDH40760.1"/>
    <property type="molecule type" value="Genomic_DNA"/>
</dbReference>
<name>A0A1G8C7B2_9BACI</name>
<keyword evidence="13 17" id="KW-0520">NAD</keyword>
<dbReference type="Pfam" id="PF01761">
    <property type="entry name" value="DHQ_synthase"/>
    <property type="match status" value="1"/>
</dbReference>
<feature type="binding site" evidence="17">
    <location>
        <position position="247"/>
    </location>
    <ligand>
        <name>Zn(2+)</name>
        <dbReference type="ChEBI" id="CHEBI:29105"/>
    </ligand>
</feature>
<dbReference type="CDD" id="cd08195">
    <property type="entry name" value="DHQS"/>
    <property type="match status" value="1"/>
</dbReference>
<dbReference type="SUPFAM" id="SSF56796">
    <property type="entry name" value="Dehydroquinate synthase-like"/>
    <property type="match status" value="1"/>
</dbReference>
<dbReference type="InterPro" id="IPR056179">
    <property type="entry name" value="DHQS_C"/>
</dbReference>
<keyword evidence="8 17" id="KW-0963">Cytoplasm</keyword>
<evidence type="ECO:0000256" key="2">
    <source>
        <dbReference type="ARBA" id="ARBA00001911"/>
    </source>
</evidence>
<dbReference type="Proteomes" id="UP000199017">
    <property type="component" value="Unassembled WGS sequence"/>
</dbReference>
<dbReference type="Pfam" id="PF24621">
    <property type="entry name" value="DHQS_C"/>
    <property type="match status" value="1"/>
</dbReference>
<protein>
    <recommendedName>
        <fullName evidence="7 17">3-dehydroquinate synthase</fullName>
        <shortName evidence="17">DHQS</shortName>
        <ecNumber evidence="6 17">4.2.3.4</ecNumber>
    </recommendedName>
</protein>
<keyword evidence="16 17" id="KW-0170">Cobalt</keyword>
<dbReference type="GO" id="GO:0009423">
    <property type="term" value="P:chorismate biosynthetic process"/>
    <property type="evidence" value="ECO:0007669"/>
    <property type="project" value="UniProtKB-UniRule"/>
</dbReference>
<dbReference type="NCBIfam" id="TIGR01357">
    <property type="entry name" value="aroB"/>
    <property type="match status" value="1"/>
</dbReference>
<dbReference type="InterPro" id="IPR030960">
    <property type="entry name" value="DHQS/DOIS_N"/>
</dbReference>
<dbReference type="PIRSF" id="PIRSF001455">
    <property type="entry name" value="DHQ_synth"/>
    <property type="match status" value="1"/>
</dbReference>
<feature type="binding site" evidence="17">
    <location>
        <begin position="106"/>
        <end position="110"/>
    </location>
    <ligand>
        <name>NAD(+)</name>
        <dbReference type="ChEBI" id="CHEBI:57540"/>
    </ligand>
</feature>
<dbReference type="GO" id="GO:0008652">
    <property type="term" value="P:amino acid biosynthetic process"/>
    <property type="evidence" value="ECO:0007669"/>
    <property type="project" value="UniProtKB-KW"/>
</dbReference>
<dbReference type="RefSeq" id="WP_091579659.1">
    <property type="nucleotide sequence ID" value="NZ_FNDU01000001.1"/>
</dbReference>
<evidence type="ECO:0000259" key="18">
    <source>
        <dbReference type="Pfam" id="PF01761"/>
    </source>
</evidence>
<dbReference type="EC" id="4.2.3.4" evidence="6 17"/>
<evidence type="ECO:0000256" key="11">
    <source>
        <dbReference type="ARBA" id="ARBA00022741"/>
    </source>
</evidence>
<evidence type="ECO:0000256" key="5">
    <source>
        <dbReference type="ARBA" id="ARBA00005412"/>
    </source>
</evidence>
<evidence type="ECO:0000256" key="13">
    <source>
        <dbReference type="ARBA" id="ARBA00023027"/>
    </source>
</evidence>
<evidence type="ECO:0000313" key="21">
    <source>
        <dbReference type="Proteomes" id="UP000199017"/>
    </source>
</evidence>
<evidence type="ECO:0000256" key="14">
    <source>
        <dbReference type="ARBA" id="ARBA00023141"/>
    </source>
</evidence>
<organism evidence="20 21">
    <name type="scientific">Alteribacillus bidgolensis</name>
    <dbReference type="NCBI Taxonomy" id="930129"/>
    <lineage>
        <taxon>Bacteria</taxon>
        <taxon>Bacillati</taxon>
        <taxon>Bacillota</taxon>
        <taxon>Bacilli</taxon>
        <taxon>Bacillales</taxon>
        <taxon>Bacillaceae</taxon>
        <taxon>Alteribacillus</taxon>
    </lineage>
</organism>
<dbReference type="GO" id="GO:0005737">
    <property type="term" value="C:cytoplasm"/>
    <property type="evidence" value="ECO:0007669"/>
    <property type="project" value="UniProtKB-SubCell"/>
</dbReference>
<evidence type="ECO:0000256" key="16">
    <source>
        <dbReference type="ARBA" id="ARBA00023285"/>
    </source>
</evidence>
<dbReference type="InterPro" id="IPR016037">
    <property type="entry name" value="DHQ_synth_AroB"/>
</dbReference>
<keyword evidence="12 17" id="KW-0862">Zinc</keyword>
<evidence type="ECO:0000256" key="4">
    <source>
        <dbReference type="ARBA" id="ARBA00004661"/>
    </source>
</evidence>
<dbReference type="Gene3D" id="1.20.1090.10">
    <property type="entry name" value="Dehydroquinate synthase-like - alpha domain"/>
    <property type="match status" value="1"/>
</dbReference>
<gene>
    <name evidence="17" type="primary">aroB</name>
    <name evidence="20" type="ORF">SAMN05216352_101203</name>
</gene>
<feature type="binding site" evidence="17">
    <location>
        <position position="151"/>
    </location>
    <ligand>
        <name>NAD(+)</name>
        <dbReference type="ChEBI" id="CHEBI:57540"/>
    </ligand>
</feature>
<proteinExistence type="inferred from homology"/>
<comment type="subcellular location">
    <subcellularLocation>
        <location evidence="3 17">Cytoplasm</location>
    </subcellularLocation>
</comment>
<feature type="binding site" evidence="17">
    <location>
        <position position="142"/>
    </location>
    <ligand>
        <name>NAD(+)</name>
        <dbReference type="ChEBI" id="CHEBI:57540"/>
    </ligand>
</feature>
<feature type="binding site" evidence="17">
    <location>
        <position position="265"/>
    </location>
    <ligand>
        <name>Zn(2+)</name>
        <dbReference type="ChEBI" id="CHEBI:29105"/>
    </ligand>
</feature>
<dbReference type="InterPro" id="IPR030963">
    <property type="entry name" value="DHQ_synth_fam"/>
</dbReference>
<feature type="binding site" evidence="17">
    <location>
        <begin position="169"/>
        <end position="172"/>
    </location>
    <ligand>
        <name>NAD(+)</name>
        <dbReference type="ChEBI" id="CHEBI:57540"/>
    </ligand>
</feature>
<dbReference type="Gene3D" id="3.40.50.1970">
    <property type="match status" value="1"/>
</dbReference>
<evidence type="ECO:0000256" key="15">
    <source>
        <dbReference type="ARBA" id="ARBA00023239"/>
    </source>
</evidence>
<keyword evidence="10 17" id="KW-0479">Metal-binding</keyword>
<comment type="similarity">
    <text evidence="5 17">Belongs to the sugar phosphate cyclases superfamily. Dehydroquinate synthase family.</text>
</comment>
<comment type="function">
    <text evidence="17">Catalyzes the conversion of 3-deoxy-D-arabino-heptulosonate 7-phosphate (DAHP) to dehydroquinate (DHQ).</text>
</comment>
<evidence type="ECO:0000256" key="7">
    <source>
        <dbReference type="ARBA" id="ARBA00017684"/>
    </source>
</evidence>
<keyword evidence="14 17" id="KW-0057">Aromatic amino acid biosynthesis</keyword>
<feature type="binding site" evidence="17">
    <location>
        <begin position="130"/>
        <end position="131"/>
    </location>
    <ligand>
        <name>NAD(+)</name>
        <dbReference type="ChEBI" id="CHEBI:57540"/>
    </ligand>
</feature>
<dbReference type="OrthoDB" id="9806583at2"/>
<comment type="caution">
    <text evidence="17">Lacks conserved residue(s) required for the propagation of feature annotation.</text>
</comment>
<dbReference type="InterPro" id="IPR050071">
    <property type="entry name" value="Dehydroquinate_synthase"/>
</dbReference>
<feature type="domain" description="3-dehydroquinate synthase C-terminal" evidence="19">
    <location>
        <begin position="181"/>
        <end position="325"/>
    </location>
</feature>
<evidence type="ECO:0000256" key="10">
    <source>
        <dbReference type="ARBA" id="ARBA00022723"/>
    </source>
</evidence>
<dbReference type="GO" id="GO:0046872">
    <property type="term" value="F:metal ion binding"/>
    <property type="evidence" value="ECO:0007669"/>
    <property type="project" value="UniProtKB-KW"/>
</dbReference>
<dbReference type="UniPathway" id="UPA00053">
    <property type="reaction ID" value="UER00085"/>
</dbReference>
<dbReference type="STRING" id="930129.SAMN05216352_101203"/>
<dbReference type="GO" id="GO:0009073">
    <property type="term" value="P:aromatic amino acid family biosynthetic process"/>
    <property type="evidence" value="ECO:0007669"/>
    <property type="project" value="UniProtKB-KW"/>
</dbReference>
<keyword evidence="11 17" id="KW-0547">Nucleotide-binding</keyword>
<dbReference type="HAMAP" id="MF_00110">
    <property type="entry name" value="DHQ_synthase"/>
    <property type="match status" value="1"/>
</dbReference>
<accession>A0A1G8C7B2</accession>
<keyword evidence="9 17" id="KW-0028">Amino-acid biosynthesis</keyword>
<dbReference type="GO" id="GO:0003856">
    <property type="term" value="F:3-dehydroquinate synthase activity"/>
    <property type="evidence" value="ECO:0007669"/>
    <property type="project" value="UniProtKB-UniRule"/>
</dbReference>
<keyword evidence="21" id="KW-1185">Reference proteome</keyword>
<dbReference type="PANTHER" id="PTHR43622:SF7">
    <property type="entry name" value="3-DEHYDROQUINATE SYNTHASE, CHLOROPLASTIC"/>
    <property type="match status" value="1"/>
</dbReference>
<comment type="cofactor">
    <cofactor evidence="2 17">
        <name>NAD(+)</name>
        <dbReference type="ChEBI" id="CHEBI:57540"/>
    </cofactor>
</comment>
<comment type="pathway">
    <text evidence="4 17">Metabolic intermediate biosynthesis; chorismate biosynthesis; chorismate from D-erythrose 4-phosphate and phosphoenolpyruvate: step 2/7.</text>
</comment>
<dbReference type="AlphaFoldDB" id="A0A1G8C7B2"/>
<feature type="binding site" evidence="17">
    <location>
        <position position="184"/>
    </location>
    <ligand>
        <name>Zn(2+)</name>
        <dbReference type="ChEBI" id="CHEBI:29105"/>
    </ligand>
</feature>
<evidence type="ECO:0000256" key="6">
    <source>
        <dbReference type="ARBA" id="ARBA00013031"/>
    </source>
</evidence>
<feature type="domain" description="3-dehydroquinate synthase N-terminal" evidence="18">
    <location>
        <begin position="68"/>
        <end position="179"/>
    </location>
</feature>
<evidence type="ECO:0000256" key="8">
    <source>
        <dbReference type="ARBA" id="ARBA00022490"/>
    </source>
</evidence>
<evidence type="ECO:0000256" key="17">
    <source>
        <dbReference type="HAMAP-Rule" id="MF_00110"/>
    </source>
</evidence>